<dbReference type="InterPro" id="IPR008991">
    <property type="entry name" value="Translation_prot_SH3-like_sf"/>
</dbReference>
<dbReference type="Proteomes" id="UP000714275">
    <property type="component" value="Unassembled WGS sequence"/>
</dbReference>
<dbReference type="SUPFAM" id="SSF50104">
    <property type="entry name" value="Translation proteins SH3-like domain"/>
    <property type="match status" value="1"/>
</dbReference>
<keyword evidence="2" id="KW-1185">Reference proteome</keyword>
<reference evidence="1" key="1">
    <citation type="journal article" date="2020" name="New Phytol.">
        <title>Comparative genomics reveals dynamic genome evolution in host specialist ectomycorrhizal fungi.</title>
        <authorList>
            <person name="Lofgren L.A."/>
            <person name="Nguyen N.H."/>
            <person name="Vilgalys R."/>
            <person name="Ruytinx J."/>
            <person name="Liao H.L."/>
            <person name="Branco S."/>
            <person name="Kuo A."/>
            <person name="LaButti K."/>
            <person name="Lipzen A."/>
            <person name="Andreopoulos W."/>
            <person name="Pangilinan J."/>
            <person name="Riley R."/>
            <person name="Hundley H."/>
            <person name="Na H."/>
            <person name="Barry K."/>
            <person name="Grigoriev I.V."/>
            <person name="Stajich J.E."/>
            <person name="Kennedy P.G."/>
        </authorList>
    </citation>
    <scope>NUCLEOTIDE SEQUENCE</scope>
    <source>
        <strain evidence="1">DOB743</strain>
    </source>
</reference>
<dbReference type="Gene3D" id="2.30.30.30">
    <property type="match status" value="1"/>
</dbReference>
<dbReference type="AlphaFoldDB" id="A0A9P7D2I6"/>
<gene>
    <name evidence="1" type="ORF">EV702DRAFT_1045518</name>
</gene>
<evidence type="ECO:0008006" key="3">
    <source>
        <dbReference type="Google" id="ProtNLM"/>
    </source>
</evidence>
<protein>
    <recommendedName>
        <fullName evidence="3">KOW domain-containing protein</fullName>
    </recommendedName>
</protein>
<dbReference type="InterPro" id="IPR014722">
    <property type="entry name" value="Rib_uL2_dom2"/>
</dbReference>
<dbReference type="EMBL" id="JABBWD010000022">
    <property type="protein sequence ID" value="KAG1777119.1"/>
    <property type="molecule type" value="Genomic_DNA"/>
</dbReference>
<evidence type="ECO:0000313" key="2">
    <source>
        <dbReference type="Proteomes" id="UP000714275"/>
    </source>
</evidence>
<proteinExistence type="predicted"/>
<evidence type="ECO:0000313" key="1">
    <source>
        <dbReference type="EMBL" id="KAG1777119.1"/>
    </source>
</evidence>
<sequence length="102" mass="11470">MVDIVNQSCDLEAPTNTSTSNDFLMKGDHIVITEGFYGGKFGMVSKVDMLTRTLAFFSDSLNHHIWVLLAIPFKLLEATHSLHWGRHAVKRGHGVYKFGNSY</sequence>
<accession>A0A9P7D2I6</accession>
<name>A0A9P7D2I6_9AGAM</name>
<organism evidence="1 2">
    <name type="scientific">Suillus placidus</name>
    <dbReference type="NCBI Taxonomy" id="48579"/>
    <lineage>
        <taxon>Eukaryota</taxon>
        <taxon>Fungi</taxon>
        <taxon>Dikarya</taxon>
        <taxon>Basidiomycota</taxon>
        <taxon>Agaricomycotina</taxon>
        <taxon>Agaricomycetes</taxon>
        <taxon>Agaricomycetidae</taxon>
        <taxon>Boletales</taxon>
        <taxon>Suillineae</taxon>
        <taxon>Suillaceae</taxon>
        <taxon>Suillus</taxon>
    </lineage>
</organism>
<comment type="caution">
    <text evidence="1">The sequence shown here is derived from an EMBL/GenBank/DDBJ whole genome shotgun (WGS) entry which is preliminary data.</text>
</comment>